<keyword evidence="3" id="KW-1185">Reference proteome</keyword>
<dbReference type="SUPFAM" id="SSF47789">
    <property type="entry name" value="C-terminal domain of RNA polymerase alpha subunit"/>
    <property type="match status" value="1"/>
</dbReference>
<accession>A0A0W8IBY0</accession>
<dbReference type="Gene3D" id="1.10.150.20">
    <property type="entry name" value="5' to 3' exonuclease, C-terminal subdomain"/>
    <property type="match status" value="1"/>
</dbReference>
<evidence type="ECO:0000313" key="3">
    <source>
        <dbReference type="Proteomes" id="UP000054837"/>
    </source>
</evidence>
<dbReference type="Proteomes" id="UP000054837">
    <property type="component" value="Unassembled WGS sequence"/>
</dbReference>
<proteinExistence type="predicted"/>
<dbReference type="AlphaFoldDB" id="A0A0W8IBY0"/>
<organism evidence="2 3">
    <name type="scientific">Serinicoccus chungangensis</name>
    <dbReference type="NCBI Taxonomy" id="767452"/>
    <lineage>
        <taxon>Bacteria</taxon>
        <taxon>Bacillati</taxon>
        <taxon>Actinomycetota</taxon>
        <taxon>Actinomycetes</taxon>
        <taxon>Micrococcales</taxon>
        <taxon>Ornithinimicrobiaceae</taxon>
        <taxon>Serinicoccus</taxon>
    </lineage>
</organism>
<comment type="caution">
    <text evidence="2">The sequence shown here is derived from an EMBL/GenBank/DDBJ whole genome shotgun (WGS) entry which is preliminary data.</text>
</comment>
<dbReference type="InterPro" id="IPR036390">
    <property type="entry name" value="WH_DNA-bd_sf"/>
</dbReference>
<sequence>MMIRPAELAAIRAGEVDLAFRRWHRPRVRVGTRMRTSVGLVEVTSVEPVTLSALRAEDARRAGVASLTALREGLAARPGGTAYRVGLRYAGPDPRTQLREQVPDAAEIERLRSWLDRLDAASPHGPWTRATLELIDAHPEVRAPELAARLGRETPPWKADVRKLKEKGLTESLAIGYRLSPRGEAVLDHGGPPRKRAPRPEGTPLPREIGAPATRALRAAGLTSLEAVAGRGEDELRALHGVGPVAVERLRDALADLGLGFRG</sequence>
<dbReference type="OrthoDB" id="121143at2"/>
<dbReference type="SUPFAM" id="SSF46785">
    <property type="entry name" value="Winged helix' DNA-binding domain"/>
    <property type="match status" value="1"/>
</dbReference>
<protein>
    <recommendedName>
        <fullName evidence="4">ASCH domain-containing protein</fullName>
    </recommendedName>
</protein>
<name>A0A0W8IBY0_9MICO</name>
<evidence type="ECO:0000313" key="2">
    <source>
        <dbReference type="EMBL" id="KUG57444.1"/>
    </source>
</evidence>
<evidence type="ECO:0000256" key="1">
    <source>
        <dbReference type="SAM" id="MobiDB-lite"/>
    </source>
</evidence>
<reference evidence="2 3" key="1">
    <citation type="submission" date="2015-12" db="EMBL/GenBank/DDBJ databases">
        <title>Serinicoccus chungangenesis strain CD08_5 genome sequencing and assembly.</title>
        <authorList>
            <person name="Chander A.M."/>
            <person name="Kaur G."/>
            <person name="Nair G.R."/>
            <person name="Dhawan D.K."/>
            <person name="Kochhar R.K."/>
            <person name="Mayilraj S."/>
            <person name="Bhadada S.K."/>
        </authorList>
    </citation>
    <scope>NUCLEOTIDE SEQUENCE [LARGE SCALE GENOMIC DNA]</scope>
    <source>
        <strain evidence="2 3">CD08_5</strain>
    </source>
</reference>
<evidence type="ECO:0008006" key="4">
    <source>
        <dbReference type="Google" id="ProtNLM"/>
    </source>
</evidence>
<dbReference type="EMBL" id="LQBL01000005">
    <property type="protein sequence ID" value="KUG57444.1"/>
    <property type="molecule type" value="Genomic_DNA"/>
</dbReference>
<gene>
    <name evidence="2" type="ORF">AVL62_13555</name>
</gene>
<feature type="region of interest" description="Disordered" evidence="1">
    <location>
        <begin position="184"/>
        <end position="209"/>
    </location>
</feature>
<dbReference type="STRING" id="767452.AVL62_13555"/>